<dbReference type="GO" id="GO:0006783">
    <property type="term" value="P:heme biosynthetic process"/>
    <property type="evidence" value="ECO:0007669"/>
    <property type="project" value="InterPro"/>
</dbReference>
<dbReference type="GO" id="GO:0004325">
    <property type="term" value="F:ferrochelatase activity"/>
    <property type="evidence" value="ECO:0007669"/>
    <property type="project" value="InterPro"/>
</dbReference>
<dbReference type="InterPro" id="IPR001015">
    <property type="entry name" value="Ferrochelatase"/>
</dbReference>
<dbReference type="EMBL" id="SCEB01009069">
    <property type="protein sequence ID" value="RXM91362.1"/>
    <property type="molecule type" value="Genomic_DNA"/>
</dbReference>
<dbReference type="Pfam" id="PF00762">
    <property type="entry name" value="Ferrochelatase"/>
    <property type="match status" value="1"/>
</dbReference>
<sequence>MGGPEKLEDVYDFLFRLFMDRDLMTLPVQNKLAPFIAKRRTPKIQEQYSRIGGGSPIKMWTTLQGEGMVKLLDEISPDTGLRSPRVENAHGSSQKQTWRGKRSRISVPWDENMQRETIVSNTGRTSLCRS</sequence>
<proteinExistence type="inferred from homology"/>
<gene>
    <name evidence="3" type="ORF">EOD39_21257</name>
</gene>
<evidence type="ECO:0000313" key="4">
    <source>
        <dbReference type="Proteomes" id="UP000289886"/>
    </source>
</evidence>
<dbReference type="Gene3D" id="3.40.50.1400">
    <property type="match status" value="1"/>
</dbReference>
<dbReference type="CDD" id="cd03411">
    <property type="entry name" value="Ferrochelatase_N"/>
    <property type="match status" value="1"/>
</dbReference>
<name>A0A444UT66_ACIRT</name>
<reference evidence="3 4" key="1">
    <citation type="submission" date="2019-01" db="EMBL/GenBank/DDBJ databases">
        <title>Draft Genome and Complete Hox-Cluster Characterization of the Sterlet Sturgeon (Acipenser ruthenus).</title>
        <authorList>
            <person name="Wei Q."/>
        </authorList>
    </citation>
    <scope>NUCLEOTIDE SEQUENCE [LARGE SCALE GENOMIC DNA]</scope>
    <source>
        <strain evidence="3">WHYD16114868_AA</strain>
        <tissue evidence="3">Blood</tissue>
    </source>
</reference>
<feature type="region of interest" description="Disordered" evidence="2">
    <location>
        <begin position="80"/>
        <end position="106"/>
    </location>
</feature>
<evidence type="ECO:0000256" key="1">
    <source>
        <dbReference type="RuleBase" id="RU004185"/>
    </source>
</evidence>
<dbReference type="InterPro" id="IPR033659">
    <property type="entry name" value="Ferrochelatase_N"/>
</dbReference>
<organism evidence="3 4">
    <name type="scientific">Acipenser ruthenus</name>
    <name type="common">Sterlet sturgeon</name>
    <dbReference type="NCBI Taxonomy" id="7906"/>
    <lineage>
        <taxon>Eukaryota</taxon>
        <taxon>Metazoa</taxon>
        <taxon>Chordata</taxon>
        <taxon>Craniata</taxon>
        <taxon>Vertebrata</taxon>
        <taxon>Euteleostomi</taxon>
        <taxon>Actinopterygii</taxon>
        <taxon>Chondrostei</taxon>
        <taxon>Acipenseriformes</taxon>
        <taxon>Acipenseridae</taxon>
        <taxon>Acipenser</taxon>
    </lineage>
</organism>
<dbReference type="SUPFAM" id="SSF53800">
    <property type="entry name" value="Chelatase"/>
    <property type="match status" value="1"/>
</dbReference>
<dbReference type="PANTHER" id="PTHR11108">
    <property type="entry name" value="FERROCHELATASE"/>
    <property type="match status" value="1"/>
</dbReference>
<dbReference type="PANTHER" id="PTHR11108:SF1">
    <property type="entry name" value="FERROCHELATASE, MITOCHONDRIAL"/>
    <property type="match status" value="1"/>
</dbReference>
<dbReference type="AlphaFoldDB" id="A0A444UT66"/>
<dbReference type="GO" id="GO:0005739">
    <property type="term" value="C:mitochondrion"/>
    <property type="evidence" value="ECO:0007669"/>
    <property type="project" value="TreeGrafter"/>
</dbReference>
<evidence type="ECO:0000313" key="3">
    <source>
        <dbReference type="EMBL" id="RXM91362.1"/>
    </source>
</evidence>
<comment type="similarity">
    <text evidence="1">Belongs to the ferrochelatase family.</text>
</comment>
<protein>
    <submittedName>
        <fullName evidence="3">Ferrochelatase, mitochondrial</fullName>
    </submittedName>
</protein>
<evidence type="ECO:0000256" key="2">
    <source>
        <dbReference type="SAM" id="MobiDB-lite"/>
    </source>
</evidence>
<comment type="caution">
    <text evidence="3">The sequence shown here is derived from an EMBL/GenBank/DDBJ whole genome shotgun (WGS) entry which is preliminary data.</text>
</comment>
<dbReference type="Proteomes" id="UP000289886">
    <property type="component" value="Unassembled WGS sequence"/>
</dbReference>
<keyword evidence="4" id="KW-1185">Reference proteome</keyword>
<accession>A0A444UT66</accession>